<keyword evidence="8" id="KW-1185">Reference proteome</keyword>
<protein>
    <submittedName>
        <fullName evidence="7">Uncharacterized protein</fullName>
    </submittedName>
</protein>
<dbReference type="Proteomes" id="UP001211065">
    <property type="component" value="Unassembled WGS sequence"/>
</dbReference>
<feature type="transmembrane region" description="Helical" evidence="6">
    <location>
        <begin position="55"/>
        <end position="73"/>
    </location>
</feature>
<name>A0AAD5XZ02_9FUNG</name>
<keyword evidence="4 6" id="KW-1133">Transmembrane helix</keyword>
<evidence type="ECO:0000256" key="6">
    <source>
        <dbReference type="RuleBase" id="RU363053"/>
    </source>
</evidence>
<keyword evidence="3 6" id="KW-0812">Transmembrane</keyword>
<dbReference type="AlphaFoldDB" id="A0AAD5XZ02"/>
<keyword evidence="5 6" id="KW-0472">Membrane</keyword>
<dbReference type="PANTHER" id="PTHR11266">
    <property type="entry name" value="PEROXISOMAL MEMBRANE PROTEIN 2, PXMP2 MPV17"/>
    <property type="match status" value="1"/>
</dbReference>
<sequence length="142" mass="15876">MVFSIYSSLLHKHPIFIQSLSAGALFGLGDVISQVVVEKKIQKNENYDFNRSARFLLYGTFIAGPSVSSWYILINRKFASLSPVKALLAKVSLDQLIFAPSFIAVFFTYNSLCEGRTLSETKEKLSLAFPSALINNYKIWPG</sequence>
<dbReference type="PANTHER" id="PTHR11266:SF17">
    <property type="entry name" value="PROTEIN MPV17"/>
    <property type="match status" value="1"/>
</dbReference>
<reference evidence="7" key="1">
    <citation type="submission" date="2020-05" db="EMBL/GenBank/DDBJ databases">
        <title>Phylogenomic resolution of chytrid fungi.</title>
        <authorList>
            <person name="Stajich J.E."/>
            <person name="Amses K."/>
            <person name="Simmons R."/>
            <person name="Seto K."/>
            <person name="Myers J."/>
            <person name="Bonds A."/>
            <person name="Quandt C.A."/>
            <person name="Barry K."/>
            <person name="Liu P."/>
            <person name="Grigoriev I."/>
            <person name="Longcore J.E."/>
            <person name="James T.Y."/>
        </authorList>
    </citation>
    <scope>NUCLEOTIDE SEQUENCE</scope>
    <source>
        <strain evidence="7">JEL0476</strain>
    </source>
</reference>
<dbReference type="GO" id="GO:0005739">
    <property type="term" value="C:mitochondrion"/>
    <property type="evidence" value="ECO:0007669"/>
    <property type="project" value="TreeGrafter"/>
</dbReference>
<comment type="subcellular location">
    <subcellularLocation>
        <location evidence="1">Membrane</location>
        <topology evidence="1">Multi-pass membrane protein</topology>
    </subcellularLocation>
</comment>
<dbReference type="GO" id="GO:0016020">
    <property type="term" value="C:membrane"/>
    <property type="evidence" value="ECO:0007669"/>
    <property type="project" value="UniProtKB-SubCell"/>
</dbReference>
<evidence type="ECO:0000256" key="2">
    <source>
        <dbReference type="ARBA" id="ARBA00006824"/>
    </source>
</evidence>
<evidence type="ECO:0000256" key="4">
    <source>
        <dbReference type="ARBA" id="ARBA00022989"/>
    </source>
</evidence>
<dbReference type="InterPro" id="IPR007248">
    <property type="entry name" value="Mpv17_PMP22"/>
</dbReference>
<accession>A0AAD5XZ02</accession>
<comment type="caution">
    <text evidence="7">The sequence shown here is derived from an EMBL/GenBank/DDBJ whole genome shotgun (WGS) entry which is preliminary data.</text>
</comment>
<feature type="transmembrane region" description="Helical" evidence="6">
    <location>
        <begin position="93"/>
        <end position="112"/>
    </location>
</feature>
<proteinExistence type="inferred from homology"/>
<dbReference type="EMBL" id="JADGJW010000578">
    <property type="protein sequence ID" value="KAJ3214993.1"/>
    <property type="molecule type" value="Genomic_DNA"/>
</dbReference>
<evidence type="ECO:0000313" key="7">
    <source>
        <dbReference type="EMBL" id="KAJ3214993.1"/>
    </source>
</evidence>
<evidence type="ECO:0000313" key="8">
    <source>
        <dbReference type="Proteomes" id="UP001211065"/>
    </source>
</evidence>
<comment type="similarity">
    <text evidence="2 6">Belongs to the peroxisomal membrane protein PXMP2/4 family.</text>
</comment>
<feature type="transmembrane region" description="Helical" evidence="6">
    <location>
        <begin position="15"/>
        <end position="35"/>
    </location>
</feature>
<evidence type="ECO:0000256" key="5">
    <source>
        <dbReference type="ARBA" id="ARBA00023136"/>
    </source>
</evidence>
<evidence type="ECO:0000256" key="3">
    <source>
        <dbReference type="ARBA" id="ARBA00022692"/>
    </source>
</evidence>
<evidence type="ECO:0000256" key="1">
    <source>
        <dbReference type="ARBA" id="ARBA00004141"/>
    </source>
</evidence>
<organism evidence="7 8">
    <name type="scientific">Clydaea vesicula</name>
    <dbReference type="NCBI Taxonomy" id="447962"/>
    <lineage>
        <taxon>Eukaryota</taxon>
        <taxon>Fungi</taxon>
        <taxon>Fungi incertae sedis</taxon>
        <taxon>Chytridiomycota</taxon>
        <taxon>Chytridiomycota incertae sedis</taxon>
        <taxon>Chytridiomycetes</taxon>
        <taxon>Lobulomycetales</taxon>
        <taxon>Lobulomycetaceae</taxon>
        <taxon>Clydaea</taxon>
    </lineage>
</organism>
<gene>
    <name evidence="7" type="ORF">HK099_006572</name>
</gene>